<gene>
    <name evidence="1" type="ORF">RIL96_04430</name>
</gene>
<organism evidence="1 2">
    <name type="scientific">Nesterenkonia aerolata</name>
    <dbReference type="NCBI Taxonomy" id="3074079"/>
    <lineage>
        <taxon>Bacteria</taxon>
        <taxon>Bacillati</taxon>
        <taxon>Actinomycetota</taxon>
        <taxon>Actinomycetes</taxon>
        <taxon>Micrococcales</taxon>
        <taxon>Micrococcaceae</taxon>
        <taxon>Nesterenkonia</taxon>
    </lineage>
</organism>
<dbReference type="RefSeq" id="WP_310547800.1">
    <property type="nucleotide sequence ID" value="NZ_JAVKGR010000003.1"/>
</dbReference>
<comment type="caution">
    <text evidence="1">The sequence shown here is derived from an EMBL/GenBank/DDBJ whole genome shotgun (WGS) entry which is preliminary data.</text>
</comment>
<evidence type="ECO:0000313" key="1">
    <source>
        <dbReference type="EMBL" id="MDR8018809.1"/>
    </source>
</evidence>
<evidence type="ECO:0008006" key="3">
    <source>
        <dbReference type="Google" id="ProtNLM"/>
    </source>
</evidence>
<dbReference type="Proteomes" id="UP001251870">
    <property type="component" value="Unassembled WGS sequence"/>
</dbReference>
<reference evidence="1 2" key="1">
    <citation type="submission" date="2023-09" db="EMBL/GenBank/DDBJ databases">
        <title>Description of three actinobacteria isolated from air of manufacturing shop in a pharmaceutical factory.</title>
        <authorList>
            <person name="Zhang D.-F."/>
        </authorList>
    </citation>
    <scope>NUCLEOTIDE SEQUENCE [LARGE SCALE GENOMIC DNA]</scope>
    <source>
        <strain evidence="1 2">LY-0111</strain>
    </source>
</reference>
<evidence type="ECO:0000313" key="2">
    <source>
        <dbReference type="Proteomes" id="UP001251870"/>
    </source>
</evidence>
<protein>
    <recommendedName>
        <fullName evidence="3">Transcriptional regulator, AbiEi antitoxin, Type IV TA system</fullName>
    </recommendedName>
</protein>
<dbReference type="EMBL" id="JAVKGR010000003">
    <property type="protein sequence ID" value="MDR8018809.1"/>
    <property type="molecule type" value="Genomic_DNA"/>
</dbReference>
<name>A0ABU2DQR3_9MICC</name>
<proteinExistence type="predicted"/>
<accession>A0ABU2DQR3</accession>
<keyword evidence="2" id="KW-1185">Reference proteome</keyword>
<sequence>MDAPPPPRRTEPRLSLLIAEADPDGGHTGTRLSAQTAAGQAVRLRRGIYAPLERWLTAAPWQRYEFAVAAAAWRDPARVFCRETALLLHGVPLASTPEAVTQRTSHRGDVGIRSTPPLLGMVNRRQQQLLMTQWSQRLGRRLREKDLSPIPLRRHLGVLPGGVAEQSWTGAGRISQHQRVGAEALPGVHGPAVGYHVESLGLALADTLPRLPFAETMVAADAVLAGRYGGGPAQSVDQLLDWMPWASSQRAAARFRRILDFADARAESPGESMSRAVIRQLGFEDPELQVVIDTDAGRRYGDFGWRGGRIIGEFDGKAKYLDSVRISGDDAATVLWKEKRRQEAVERTGRLVARWGWEELQRPHLLEKILLAKGVPRSTGP</sequence>